<dbReference type="GO" id="GO:0032259">
    <property type="term" value="P:methylation"/>
    <property type="evidence" value="ECO:0007669"/>
    <property type="project" value="UniProtKB-KW"/>
</dbReference>
<sequence>MLKFIDFCSGIGGGRLGLEQNGFRCIGFSEIDKVAIQTYESLFDTKEPNLGDLTKISAEKLPDFDVMISGFPCQSFSIVGKREGLANKEKGQIIYHLGKILEIKQPRFFILENVKGIINHDKGKTLKTVLEILEKCNYNVSYEVLNSCDFSLPQKRERVYFIGIRKDFNQNFDFSKMQLKHKQNIPKIQDFLTPNEDNLFEKTLPSYETFLRYLHNKYNLNRFNLKKLLQEDFLILDTRQSDLRLYRNTTPTLRRDRQGILYVYQKKLYKLSAIEALKLQGFGTIENLKEKISPLKNTDILRQCGNAMSVNVIDTIAKQLLEQCNG</sequence>
<dbReference type="Proteomes" id="UP001240777">
    <property type="component" value="Unassembled WGS sequence"/>
</dbReference>
<dbReference type="EMBL" id="JAUYZK010000006">
    <property type="protein sequence ID" value="MDP2539097.1"/>
    <property type="molecule type" value="Genomic_DNA"/>
</dbReference>
<dbReference type="NCBIfam" id="TIGR00675">
    <property type="entry name" value="dcm"/>
    <property type="match status" value="1"/>
</dbReference>
<dbReference type="Gene3D" id="3.90.120.10">
    <property type="entry name" value="DNA Methylase, subunit A, domain 2"/>
    <property type="match status" value="1"/>
</dbReference>
<dbReference type="GO" id="GO:0009307">
    <property type="term" value="P:DNA restriction-modification system"/>
    <property type="evidence" value="ECO:0007669"/>
    <property type="project" value="UniProtKB-KW"/>
</dbReference>
<dbReference type="AlphaFoldDB" id="A0AA90PS29"/>
<evidence type="ECO:0000313" key="12">
    <source>
        <dbReference type="Proteomes" id="UP001240777"/>
    </source>
</evidence>
<proteinExistence type="inferred from homology"/>
<reference evidence="10 12" key="1">
    <citation type="submission" date="2023-07" db="EMBL/GenBank/DDBJ databases">
        <title>Unpublished Manusciprt.</title>
        <authorList>
            <person name="Aydin F."/>
            <person name="Tarhane S."/>
            <person name="Saticioglu I.B."/>
            <person name="Karakaya E."/>
            <person name="Abay S."/>
            <person name="Guran O."/>
            <person name="Bozkurt E."/>
            <person name="Uzum N."/>
            <person name="Olgun K."/>
            <person name="Jablonski D."/>
        </authorList>
    </citation>
    <scope>NUCLEOTIDE SEQUENCE</scope>
    <source>
        <strain evidence="12">faydin-H75</strain>
        <strain evidence="10">Faydin-H76</strain>
    </source>
</reference>
<dbReference type="PANTHER" id="PTHR46098">
    <property type="entry name" value="TRNA (CYTOSINE(38)-C(5))-METHYLTRANSFERASE"/>
    <property type="match status" value="1"/>
</dbReference>
<dbReference type="PRINTS" id="PR00105">
    <property type="entry name" value="C5METTRFRASE"/>
</dbReference>
<organism evidence="10 11">
    <name type="scientific">Helicobacter cappadocius</name>
    <dbReference type="NCBI Taxonomy" id="3063998"/>
    <lineage>
        <taxon>Bacteria</taxon>
        <taxon>Pseudomonadati</taxon>
        <taxon>Campylobacterota</taxon>
        <taxon>Epsilonproteobacteria</taxon>
        <taxon>Campylobacterales</taxon>
        <taxon>Helicobacteraceae</taxon>
        <taxon>Helicobacter</taxon>
    </lineage>
</organism>
<reference evidence="9 11" key="3">
    <citation type="journal article" date="2024" name="Syst. Appl. Microbiol.">
        <title>Helicobacter cappadocius sp. nov., from lizards: The first psychrotrophic Helicobacter species.</title>
        <authorList>
            <person name="Aydin F."/>
            <person name="Tarhane S."/>
            <person name="Karakaya E."/>
            <person name="Abay S."/>
            <person name="Kayman T."/>
            <person name="Guran O."/>
            <person name="Bozkurt E."/>
            <person name="Uzum N."/>
            <person name="Avci A."/>
            <person name="Olgun K."/>
            <person name="Jablonski D."/>
            <person name="Guran C."/>
            <person name="Burcin Saticioglu I."/>
        </authorList>
    </citation>
    <scope>NUCLEOTIDE SEQUENCE [LARGE SCALE GENOMIC DNA]</scope>
    <source>
        <strain evidence="9">Faydin-H75</strain>
        <strain evidence="11">faydin-H76</strain>
    </source>
</reference>
<dbReference type="Pfam" id="PF00145">
    <property type="entry name" value="DNA_methylase"/>
    <property type="match status" value="1"/>
</dbReference>
<evidence type="ECO:0000256" key="5">
    <source>
        <dbReference type="ARBA" id="ARBA00022747"/>
    </source>
</evidence>
<keyword evidence="5" id="KW-0680">Restriction system</keyword>
<evidence type="ECO:0000256" key="3">
    <source>
        <dbReference type="ARBA" id="ARBA00022679"/>
    </source>
</evidence>
<feature type="active site" evidence="7">
    <location>
        <position position="73"/>
    </location>
</feature>
<name>A0AA90PS29_9HELI</name>
<evidence type="ECO:0000313" key="9">
    <source>
        <dbReference type="EMBL" id="MDO7253173.1"/>
    </source>
</evidence>
<reference evidence="9" key="2">
    <citation type="submission" date="2023-07" db="EMBL/GenBank/DDBJ databases">
        <authorList>
            <person name="Aydin F."/>
            <person name="Tarhane S."/>
            <person name="Saticioglu I.B."/>
            <person name="Karakaya E."/>
            <person name="Abay S."/>
            <person name="Guran O."/>
            <person name="Bozkurt E."/>
            <person name="Uzum N."/>
            <person name="Olgun K."/>
            <person name="Jablonski D."/>
        </authorList>
    </citation>
    <scope>NUCLEOTIDE SEQUENCE</scope>
    <source>
        <strain evidence="9">Faydin-H75</strain>
    </source>
</reference>
<dbReference type="InterPro" id="IPR029063">
    <property type="entry name" value="SAM-dependent_MTases_sf"/>
</dbReference>
<dbReference type="InterPro" id="IPR050750">
    <property type="entry name" value="C5-MTase"/>
</dbReference>
<dbReference type="InterPro" id="IPR001525">
    <property type="entry name" value="C5_MeTfrase"/>
</dbReference>
<evidence type="ECO:0000256" key="1">
    <source>
        <dbReference type="ARBA" id="ARBA00011975"/>
    </source>
</evidence>
<gene>
    <name evidence="10" type="primary">dcm</name>
    <name evidence="9" type="ORF">Q5I04_04520</name>
    <name evidence="10" type="ORF">Q5I06_04835</name>
</gene>
<dbReference type="GO" id="GO:0003886">
    <property type="term" value="F:DNA (cytosine-5-)-methyltransferase activity"/>
    <property type="evidence" value="ECO:0007669"/>
    <property type="project" value="UniProtKB-EC"/>
</dbReference>
<dbReference type="SUPFAM" id="SSF53335">
    <property type="entry name" value="S-adenosyl-L-methionine-dependent methyltransferases"/>
    <property type="match status" value="1"/>
</dbReference>
<comment type="caution">
    <text evidence="10">The sequence shown here is derived from an EMBL/GenBank/DDBJ whole genome shotgun (WGS) entry which is preliminary data.</text>
</comment>
<keyword evidence="12" id="KW-1185">Reference proteome</keyword>
<dbReference type="PANTHER" id="PTHR46098:SF1">
    <property type="entry name" value="TRNA (CYTOSINE(38)-C(5))-METHYLTRANSFERASE"/>
    <property type="match status" value="1"/>
</dbReference>
<comment type="similarity">
    <text evidence="7 8">Belongs to the class I-like SAM-binding methyltransferase superfamily. C5-methyltransferase family.</text>
</comment>
<dbReference type="Gene3D" id="3.40.50.150">
    <property type="entry name" value="Vaccinia Virus protein VP39"/>
    <property type="match status" value="1"/>
</dbReference>
<dbReference type="PROSITE" id="PS51679">
    <property type="entry name" value="SAM_MT_C5"/>
    <property type="match status" value="1"/>
</dbReference>
<comment type="catalytic activity">
    <reaction evidence="6">
        <text>a 2'-deoxycytidine in DNA + S-adenosyl-L-methionine = a 5-methyl-2'-deoxycytidine in DNA + S-adenosyl-L-homocysteine + H(+)</text>
        <dbReference type="Rhea" id="RHEA:13681"/>
        <dbReference type="Rhea" id="RHEA-COMP:11369"/>
        <dbReference type="Rhea" id="RHEA-COMP:11370"/>
        <dbReference type="ChEBI" id="CHEBI:15378"/>
        <dbReference type="ChEBI" id="CHEBI:57856"/>
        <dbReference type="ChEBI" id="CHEBI:59789"/>
        <dbReference type="ChEBI" id="CHEBI:85452"/>
        <dbReference type="ChEBI" id="CHEBI:85454"/>
        <dbReference type="EC" id="2.1.1.37"/>
    </reaction>
</comment>
<protein>
    <recommendedName>
        <fullName evidence="1">DNA (cytosine-5-)-methyltransferase</fullName>
        <ecNumber evidence="1">2.1.1.37</ecNumber>
    </recommendedName>
</protein>
<dbReference type="EC" id="2.1.1.37" evidence="1"/>
<keyword evidence="3 7" id="KW-0808">Transferase</keyword>
<dbReference type="CDD" id="cd00315">
    <property type="entry name" value="Cyt_C5_DNA_methylase"/>
    <property type="match status" value="1"/>
</dbReference>
<dbReference type="EMBL" id="JAUPEV010000006">
    <property type="protein sequence ID" value="MDO7253173.1"/>
    <property type="molecule type" value="Genomic_DNA"/>
</dbReference>
<evidence type="ECO:0000256" key="6">
    <source>
        <dbReference type="ARBA" id="ARBA00047422"/>
    </source>
</evidence>
<evidence type="ECO:0000256" key="8">
    <source>
        <dbReference type="RuleBase" id="RU000416"/>
    </source>
</evidence>
<keyword evidence="2 7" id="KW-0489">Methyltransferase</keyword>
<keyword evidence="4 7" id="KW-0949">S-adenosyl-L-methionine</keyword>
<evidence type="ECO:0000256" key="4">
    <source>
        <dbReference type="ARBA" id="ARBA00022691"/>
    </source>
</evidence>
<evidence type="ECO:0000256" key="7">
    <source>
        <dbReference type="PROSITE-ProRule" id="PRU01016"/>
    </source>
</evidence>
<dbReference type="RefSeq" id="WP_305517021.1">
    <property type="nucleotide sequence ID" value="NZ_JAUPEV010000006.1"/>
</dbReference>
<evidence type="ECO:0000313" key="10">
    <source>
        <dbReference type="EMBL" id="MDP2539097.1"/>
    </source>
</evidence>
<evidence type="ECO:0000256" key="2">
    <source>
        <dbReference type="ARBA" id="ARBA00022603"/>
    </source>
</evidence>
<accession>A0AA90PS29</accession>
<evidence type="ECO:0000313" key="11">
    <source>
        <dbReference type="Proteomes" id="UP001177258"/>
    </source>
</evidence>
<dbReference type="Proteomes" id="UP001177258">
    <property type="component" value="Unassembled WGS sequence"/>
</dbReference>